<dbReference type="Pfam" id="PF04695">
    <property type="entry name" value="Pex14_N"/>
    <property type="match status" value="1"/>
</dbReference>
<dbReference type="KEGG" id="edi:EDI_269520"/>
<keyword evidence="2" id="KW-1133">Transmembrane helix</keyword>
<dbReference type="OrthoDB" id="31847at2759"/>
<keyword evidence="5" id="KW-1185">Reference proteome</keyword>
<evidence type="ECO:0000259" key="3">
    <source>
        <dbReference type="Pfam" id="PF04695"/>
    </source>
</evidence>
<dbReference type="InterPro" id="IPR006785">
    <property type="entry name" value="Pex14_N"/>
</dbReference>
<dbReference type="AlphaFoldDB" id="B0ERP1"/>
<dbReference type="OMA" id="RKIQRTH"/>
<evidence type="ECO:0000256" key="1">
    <source>
        <dbReference type="SAM" id="MobiDB-lite"/>
    </source>
</evidence>
<proteinExistence type="predicted"/>
<dbReference type="InterPro" id="IPR036388">
    <property type="entry name" value="WH-like_DNA-bd_sf"/>
</dbReference>
<feature type="transmembrane region" description="Helical" evidence="2">
    <location>
        <begin position="52"/>
        <end position="75"/>
    </location>
</feature>
<gene>
    <name evidence="4" type="ORF">EDI_269520</name>
</gene>
<protein>
    <recommendedName>
        <fullName evidence="3">Peroxisome membrane anchor protein Pex14p N-terminal domain-containing protein</fullName>
    </recommendedName>
</protein>
<keyword evidence="2" id="KW-0472">Membrane</keyword>
<dbReference type="GeneID" id="5885932"/>
<organism evidence="5">
    <name type="scientific">Entamoeba dispar (strain ATCC PRA-260 / SAW760)</name>
    <dbReference type="NCBI Taxonomy" id="370354"/>
    <lineage>
        <taxon>Eukaryota</taxon>
        <taxon>Amoebozoa</taxon>
        <taxon>Evosea</taxon>
        <taxon>Archamoebae</taxon>
        <taxon>Mastigamoebida</taxon>
        <taxon>Entamoebidae</taxon>
        <taxon>Entamoeba</taxon>
    </lineage>
</organism>
<sequence length="117" mass="13885">MKERVKKFLQNREVRKLSYDTKLKFLMGKGLKEEEIQEMMNTQVVVYSGLKYIMWMIGIGGGIVSVVIIIEKYIIPWWNRRKIQRTHKEKITIKLTQEISTTPSPSNNEEEKPQKEE</sequence>
<reference evidence="5" key="1">
    <citation type="submission" date="2007-12" db="EMBL/GenBank/DDBJ databases">
        <title>Annotation of Entamoeba dispar SAW760.</title>
        <authorList>
            <person name="Lorenzi H."/>
            <person name="Inman J."/>
            <person name="Schobel S."/>
            <person name="Amedeo P."/>
            <person name="Caler E."/>
        </authorList>
    </citation>
    <scope>NUCLEOTIDE SEQUENCE [LARGE SCALE GENOMIC DNA]</scope>
    <source>
        <strain evidence="5">ATCC PRA-260 / SAW760</strain>
    </source>
</reference>
<evidence type="ECO:0000313" key="4">
    <source>
        <dbReference type="EMBL" id="EDR22804.1"/>
    </source>
</evidence>
<keyword evidence="2" id="KW-0812">Transmembrane</keyword>
<accession>B0ERP1</accession>
<dbReference type="VEuPathDB" id="AmoebaDB:EDI_269520"/>
<dbReference type="eggNOG" id="ENOG502RHMY">
    <property type="taxonomic scope" value="Eukaryota"/>
</dbReference>
<dbReference type="EMBL" id="DS550531">
    <property type="protein sequence ID" value="EDR22804.1"/>
    <property type="molecule type" value="Genomic_DNA"/>
</dbReference>
<dbReference type="Gene3D" id="1.10.10.10">
    <property type="entry name" value="Winged helix-like DNA-binding domain superfamily/Winged helix DNA-binding domain"/>
    <property type="match status" value="1"/>
</dbReference>
<feature type="domain" description="Peroxisome membrane anchor protein Pex14p N-terminal" evidence="3">
    <location>
        <begin position="6"/>
        <end position="41"/>
    </location>
</feature>
<dbReference type="Proteomes" id="UP000008076">
    <property type="component" value="Unassembled WGS sequence"/>
</dbReference>
<dbReference type="RefSeq" id="XP_001740765.1">
    <property type="nucleotide sequence ID" value="XM_001740713.1"/>
</dbReference>
<feature type="compositionally biased region" description="Polar residues" evidence="1">
    <location>
        <begin position="94"/>
        <end position="107"/>
    </location>
</feature>
<evidence type="ECO:0000313" key="5">
    <source>
        <dbReference type="Proteomes" id="UP000008076"/>
    </source>
</evidence>
<feature type="region of interest" description="Disordered" evidence="1">
    <location>
        <begin position="94"/>
        <end position="117"/>
    </location>
</feature>
<name>B0ERP1_ENTDS</name>
<evidence type="ECO:0000256" key="2">
    <source>
        <dbReference type="SAM" id="Phobius"/>
    </source>
</evidence>